<proteinExistence type="predicted"/>
<sequence>MQAADPLQRQTQRCLAAQVLIVEAQLMIALGQGEIATQGTLRRWGVPGVDQRCAIEPEPHLIVGIELSTVDASARVEAADPAQREAVPANTGIRTAQPPVPIEQLLAATGGGRGRQITGQRQGRSALGIILATVFEAVASLGHPLAVRQLQPRTLLQPESGAVAIHRKQRGGQTQLDPIPAQQGRVVAKRHLLGRPPRLGTRGDAPEALTGVAGAGDDKGAGALDQAVDAGPFARRTQPLLEFAQGCGEELIILQIAMPGQVVTDPGQAGVQDQLAVEEATLADRLAVAAKDQAPLQQRMDRPVRGQRHTAQPVDGVAKAVEGGVLVAGEGVGLALQQQL</sequence>
<name>G2FI57_9GAMM</name>
<protein>
    <submittedName>
        <fullName evidence="2">Uncharacterized protein</fullName>
    </submittedName>
</protein>
<feature type="region of interest" description="Disordered" evidence="1">
    <location>
        <begin position="293"/>
        <end position="313"/>
    </location>
</feature>
<evidence type="ECO:0000256" key="1">
    <source>
        <dbReference type="SAM" id="MobiDB-lite"/>
    </source>
</evidence>
<dbReference type="EMBL" id="AFZB01000027">
    <property type="protein sequence ID" value="EGW53484.1"/>
    <property type="molecule type" value="Genomic_DNA"/>
</dbReference>
<dbReference type="AlphaFoldDB" id="G2FI57"/>
<evidence type="ECO:0000313" key="3">
    <source>
        <dbReference type="Proteomes" id="UP000005167"/>
    </source>
</evidence>
<dbReference type="PATRIC" id="fig|1049564.3.peg.2592"/>
<evidence type="ECO:0000313" key="2">
    <source>
        <dbReference type="EMBL" id="EGW53484.1"/>
    </source>
</evidence>
<reference evidence="2 3" key="1">
    <citation type="journal article" date="2011" name="ISME J.">
        <title>The endosymbionts of the deep-sea tubeworms Riftia pachyptila and Tevnia jerichonana share an identical physiology as revealed by proteogenomic analyses.</title>
        <authorList>
            <person name="Gardebrecht A."/>
            <person name="Markert S."/>
            <person name="Felbeck H."/>
            <person name="Thuermer A."/>
            <person name="Albrecht D."/>
            <person name="Wollherr A."/>
            <person name="Kabisch J."/>
            <person name="Lehmann R."/>
            <person name="Daniel R."/>
            <person name="Liesegang H."/>
            <person name="Hecker M."/>
            <person name="Sievert S.M."/>
            <person name="Schweder T."/>
        </authorList>
    </citation>
    <scope>NUCLEOTIDE SEQUENCE [LARGE SCALE GENOMIC DNA]</scope>
</reference>
<gene>
    <name evidence="2" type="ORF">TevJSym_ba00020</name>
</gene>
<comment type="caution">
    <text evidence="2">The sequence shown here is derived from an EMBL/GenBank/DDBJ whole genome shotgun (WGS) entry which is preliminary data.</text>
</comment>
<organism evidence="2 3">
    <name type="scientific">endosymbiont of Tevnia jerichonana</name>
    <name type="common">vent Tica</name>
    <dbReference type="NCBI Taxonomy" id="1049564"/>
    <lineage>
        <taxon>Bacteria</taxon>
        <taxon>Pseudomonadati</taxon>
        <taxon>Pseudomonadota</taxon>
        <taxon>Gammaproteobacteria</taxon>
        <taxon>sulfur-oxidizing symbionts</taxon>
    </lineage>
</organism>
<keyword evidence="3" id="KW-1185">Reference proteome</keyword>
<accession>G2FI57</accession>
<dbReference type="Proteomes" id="UP000005167">
    <property type="component" value="Unassembled WGS sequence"/>
</dbReference>